<evidence type="ECO:0000256" key="1">
    <source>
        <dbReference type="SAM" id="MobiDB-lite"/>
    </source>
</evidence>
<dbReference type="Proteomes" id="UP000626148">
    <property type="component" value="Unassembled WGS sequence"/>
</dbReference>
<gene>
    <name evidence="2" type="ORF">GCM10007392_15610</name>
</gene>
<proteinExistence type="predicted"/>
<reference evidence="2" key="1">
    <citation type="journal article" date="2014" name="Int. J. Syst. Evol. Microbiol.">
        <title>Complete genome sequence of Corynebacterium casei LMG S-19264T (=DSM 44701T), isolated from a smear-ripened cheese.</title>
        <authorList>
            <consortium name="US DOE Joint Genome Institute (JGI-PGF)"/>
            <person name="Walter F."/>
            <person name="Albersmeier A."/>
            <person name="Kalinowski J."/>
            <person name="Ruckert C."/>
        </authorList>
    </citation>
    <scope>NUCLEOTIDE SEQUENCE</scope>
    <source>
        <strain evidence="2">KCTC 22169</strain>
    </source>
</reference>
<comment type="caution">
    <text evidence="2">The sequence shown here is derived from an EMBL/GenBank/DDBJ whole genome shotgun (WGS) entry which is preliminary data.</text>
</comment>
<name>A0A918N931_9GAMM</name>
<accession>A0A918N931</accession>
<protein>
    <submittedName>
        <fullName evidence="2">Uncharacterized protein</fullName>
    </submittedName>
</protein>
<organism evidence="2 3">
    <name type="scientific">Saccharospirillum salsuginis</name>
    <dbReference type="NCBI Taxonomy" id="418750"/>
    <lineage>
        <taxon>Bacteria</taxon>
        <taxon>Pseudomonadati</taxon>
        <taxon>Pseudomonadota</taxon>
        <taxon>Gammaproteobacteria</taxon>
        <taxon>Oceanospirillales</taxon>
        <taxon>Saccharospirillaceae</taxon>
        <taxon>Saccharospirillum</taxon>
    </lineage>
</organism>
<feature type="region of interest" description="Disordered" evidence="1">
    <location>
        <begin position="41"/>
        <end position="73"/>
    </location>
</feature>
<evidence type="ECO:0000313" key="3">
    <source>
        <dbReference type="Proteomes" id="UP000626148"/>
    </source>
</evidence>
<reference evidence="2" key="2">
    <citation type="submission" date="2020-09" db="EMBL/GenBank/DDBJ databases">
        <authorList>
            <person name="Sun Q."/>
            <person name="Kim S."/>
        </authorList>
    </citation>
    <scope>NUCLEOTIDE SEQUENCE</scope>
    <source>
        <strain evidence="2">KCTC 22169</strain>
    </source>
</reference>
<dbReference type="EMBL" id="BMXR01000003">
    <property type="protein sequence ID" value="GGX49204.1"/>
    <property type="molecule type" value="Genomic_DNA"/>
</dbReference>
<keyword evidence="3" id="KW-1185">Reference proteome</keyword>
<evidence type="ECO:0000313" key="2">
    <source>
        <dbReference type="EMBL" id="GGX49204.1"/>
    </source>
</evidence>
<dbReference type="AlphaFoldDB" id="A0A918N931"/>
<sequence>MAQAKEINTLAGGIFTMKALTNLLAILMSALFLTACSGGGDSDDDGDSSGGGYSGNSSAATVDDSNKDDVSTASRVGVEKAIESEAAPGKDAGSDVPNEAVFILDQTVAAIEGTQSRSLTVESRQTVDLSSSVCNSGGSAYYETDGSSNSSYGTFTIVYDNCSYTYGGETTTVDGTASWTNNEDGSFTYVYDLTVTYGSESYTVTGTYSCDSNYNCTYEDNFTQNGVSYKISNVSVTNNGSSFDVSVRVYHEDYGYVDVVGDDLVACDNGGFQSGTITVSDSTSTDVLTVSFVSCTEMTVTFNGSSQTVAQ</sequence>